<name>A0A2P2NUA5_RHIMU</name>
<accession>A0A2P2NUA5</accession>
<dbReference type="AlphaFoldDB" id="A0A2P2NUA5"/>
<evidence type="ECO:0000313" key="1">
    <source>
        <dbReference type="EMBL" id="MBX46086.1"/>
    </source>
</evidence>
<dbReference type="EMBL" id="GGEC01065602">
    <property type="protein sequence ID" value="MBX46086.1"/>
    <property type="molecule type" value="Transcribed_RNA"/>
</dbReference>
<reference evidence="1" key="1">
    <citation type="submission" date="2018-02" db="EMBL/GenBank/DDBJ databases">
        <title>Rhizophora mucronata_Transcriptome.</title>
        <authorList>
            <person name="Meera S.P."/>
            <person name="Sreeshan A."/>
            <person name="Augustine A."/>
        </authorList>
    </citation>
    <scope>NUCLEOTIDE SEQUENCE</scope>
    <source>
        <tissue evidence="1">Leaf</tissue>
    </source>
</reference>
<proteinExistence type="predicted"/>
<sequence>MVINAIINIPLRRLSQIVMLFNLSLFSL</sequence>
<organism evidence="1">
    <name type="scientific">Rhizophora mucronata</name>
    <name type="common">Asiatic mangrove</name>
    <dbReference type="NCBI Taxonomy" id="61149"/>
    <lineage>
        <taxon>Eukaryota</taxon>
        <taxon>Viridiplantae</taxon>
        <taxon>Streptophyta</taxon>
        <taxon>Embryophyta</taxon>
        <taxon>Tracheophyta</taxon>
        <taxon>Spermatophyta</taxon>
        <taxon>Magnoliopsida</taxon>
        <taxon>eudicotyledons</taxon>
        <taxon>Gunneridae</taxon>
        <taxon>Pentapetalae</taxon>
        <taxon>rosids</taxon>
        <taxon>fabids</taxon>
        <taxon>Malpighiales</taxon>
        <taxon>Rhizophoraceae</taxon>
        <taxon>Rhizophora</taxon>
    </lineage>
</organism>
<protein>
    <submittedName>
        <fullName evidence="1">Uncharacterized protein</fullName>
    </submittedName>
</protein>